<dbReference type="SUPFAM" id="SSF53067">
    <property type="entry name" value="Actin-like ATPase domain"/>
    <property type="match status" value="1"/>
</dbReference>
<comment type="caution">
    <text evidence="1">The sequence shown here is derived from an EMBL/GenBank/DDBJ whole genome shotgun (WGS) entry which is preliminary data.</text>
</comment>
<dbReference type="Gene3D" id="3.30.420.40">
    <property type="match status" value="2"/>
</dbReference>
<protein>
    <recommendedName>
        <fullName evidence="3">SHS2 domain-containing protein</fullName>
    </recommendedName>
</protein>
<dbReference type="Proteomes" id="UP000233256">
    <property type="component" value="Unassembled WGS sequence"/>
</dbReference>
<organism evidence="1 2">
    <name type="scientific">Candidatus Wallbacteria bacterium HGW-Wallbacteria-1</name>
    <dbReference type="NCBI Taxonomy" id="2013854"/>
    <lineage>
        <taxon>Bacteria</taxon>
        <taxon>Candidatus Walliibacteriota</taxon>
    </lineage>
</organism>
<dbReference type="InterPro" id="IPR005883">
    <property type="entry name" value="PilM"/>
</dbReference>
<sequence>MPVDFSKTFAVDIGSENIKIVKLSSADSEGIVVENFSVVKTPEDSVLSSFMEKPLTDPVALSAVIRDSLKEMKITEPEVIITVPDLLIVVNWLSIPVTALQEDLNATVRLKLEPMLPQDIDKWFISQQVINDTETSNVICEAMLADSCLGFGGTIQKVGFIPTVIDGSFFNLVNVFHDYLVSEENKTKNIAIVLFGNECATVSVYKNGEPKTLRNIGIGGGKFTKTLISQLSITKEEAEEMKKNEEFFLAENIGDQNKIKNYNVIKPVFGELIKELYNSFDSYLAKFREFKIDEIILTGGGANFGNIEYNIQYHLNIPVKKGEAIVNISTPDGPMSARDFNSCSTAIGALLR</sequence>
<name>A0A2N1PQ85_9BACT</name>
<dbReference type="EMBL" id="PGXC01000005">
    <property type="protein sequence ID" value="PKK90496.1"/>
    <property type="molecule type" value="Genomic_DNA"/>
</dbReference>
<evidence type="ECO:0008006" key="3">
    <source>
        <dbReference type="Google" id="ProtNLM"/>
    </source>
</evidence>
<gene>
    <name evidence="1" type="ORF">CVV64_09025</name>
</gene>
<dbReference type="InterPro" id="IPR050696">
    <property type="entry name" value="FtsA/MreB"/>
</dbReference>
<reference evidence="1 2" key="1">
    <citation type="journal article" date="2017" name="ISME J.">
        <title>Potential for microbial H2 and metal transformations associated with novel bacteria and archaea in deep terrestrial subsurface sediments.</title>
        <authorList>
            <person name="Hernsdorf A.W."/>
            <person name="Amano Y."/>
            <person name="Miyakawa K."/>
            <person name="Ise K."/>
            <person name="Suzuki Y."/>
            <person name="Anantharaman K."/>
            <person name="Probst A."/>
            <person name="Burstein D."/>
            <person name="Thomas B.C."/>
            <person name="Banfield J.F."/>
        </authorList>
    </citation>
    <scope>NUCLEOTIDE SEQUENCE [LARGE SCALE GENOMIC DNA]</scope>
    <source>
        <strain evidence="1">HGW-Wallbacteria-1</strain>
    </source>
</reference>
<dbReference type="PANTHER" id="PTHR32432">
    <property type="entry name" value="CELL DIVISION PROTEIN FTSA-RELATED"/>
    <property type="match status" value="1"/>
</dbReference>
<accession>A0A2N1PQ85</accession>
<dbReference type="AlphaFoldDB" id="A0A2N1PQ85"/>
<dbReference type="Gene3D" id="3.30.1490.300">
    <property type="match status" value="1"/>
</dbReference>
<dbReference type="Pfam" id="PF11104">
    <property type="entry name" value="PilM_2"/>
    <property type="match status" value="1"/>
</dbReference>
<dbReference type="PANTHER" id="PTHR32432:SF3">
    <property type="entry name" value="ETHANOLAMINE UTILIZATION PROTEIN EUTJ"/>
    <property type="match status" value="1"/>
</dbReference>
<dbReference type="CDD" id="cd24004">
    <property type="entry name" value="ASKHA_NBD_PilM-like"/>
    <property type="match status" value="1"/>
</dbReference>
<evidence type="ECO:0000313" key="2">
    <source>
        <dbReference type="Proteomes" id="UP000233256"/>
    </source>
</evidence>
<proteinExistence type="predicted"/>
<evidence type="ECO:0000313" key="1">
    <source>
        <dbReference type="EMBL" id="PKK90496.1"/>
    </source>
</evidence>
<dbReference type="InterPro" id="IPR043129">
    <property type="entry name" value="ATPase_NBD"/>
</dbReference>